<accession>A0ABW1BJ02</accession>
<evidence type="ECO:0000313" key="3">
    <source>
        <dbReference type="Proteomes" id="UP001596112"/>
    </source>
</evidence>
<name>A0ABW1BJ02_9ACTN</name>
<dbReference type="Proteomes" id="UP001596112">
    <property type="component" value="Unassembled WGS sequence"/>
</dbReference>
<feature type="region of interest" description="Disordered" evidence="1">
    <location>
        <begin position="1"/>
        <end position="20"/>
    </location>
</feature>
<sequence>MTDHRDEPEPAGATDPELTRHHEALTAKIEAALDVEAGLRDILFQSRHEAFTAKVETALGVEAGLRDILMPPTNQAPPSTPPAAALPVIDAAPGDSRWQATPAQRLKLRSNPRVAAASRVLHVVGSRARARDLTHTLDLARDLDPGLDLDLDLALALSLVRALARARVLANDLDFARARARALDLDLARSLDVARDRARDLADDLASVRARDLADDLASVRARDLARDLADDLADDLDPGPGLDLALDLAYNLVRVLSRALDLALARARYRCLQIISNEYTQAVGAPVAVDEESLASLMDDFTTADLSNADVREDDIKLIGVRWSDGTTWPASTDIYRLKRLSERQEDGSWIIRAGTGNVHENLLT</sequence>
<protein>
    <submittedName>
        <fullName evidence="2">Uncharacterized protein</fullName>
    </submittedName>
</protein>
<dbReference type="RefSeq" id="WP_272172156.1">
    <property type="nucleotide sequence ID" value="NZ_JAQOSL010000046.1"/>
</dbReference>
<dbReference type="EMBL" id="JBHSNZ010000038">
    <property type="protein sequence ID" value="MFC5812648.1"/>
    <property type="molecule type" value="Genomic_DNA"/>
</dbReference>
<evidence type="ECO:0000313" key="2">
    <source>
        <dbReference type="EMBL" id="MFC5812648.1"/>
    </source>
</evidence>
<keyword evidence="3" id="KW-1185">Reference proteome</keyword>
<organism evidence="2 3">
    <name type="scientific">Streptomyces heilongjiangensis</name>
    <dbReference type="NCBI Taxonomy" id="945052"/>
    <lineage>
        <taxon>Bacteria</taxon>
        <taxon>Bacillati</taxon>
        <taxon>Actinomycetota</taxon>
        <taxon>Actinomycetes</taxon>
        <taxon>Kitasatosporales</taxon>
        <taxon>Streptomycetaceae</taxon>
        <taxon>Streptomyces</taxon>
    </lineage>
</organism>
<comment type="caution">
    <text evidence="2">The sequence shown here is derived from an EMBL/GenBank/DDBJ whole genome shotgun (WGS) entry which is preliminary data.</text>
</comment>
<gene>
    <name evidence="2" type="ORF">ACFQGO_34955</name>
</gene>
<proteinExistence type="predicted"/>
<reference evidence="3" key="1">
    <citation type="journal article" date="2019" name="Int. J. Syst. Evol. Microbiol.">
        <title>The Global Catalogue of Microorganisms (GCM) 10K type strain sequencing project: providing services to taxonomists for standard genome sequencing and annotation.</title>
        <authorList>
            <consortium name="The Broad Institute Genomics Platform"/>
            <consortium name="The Broad Institute Genome Sequencing Center for Infectious Disease"/>
            <person name="Wu L."/>
            <person name="Ma J."/>
        </authorList>
    </citation>
    <scope>NUCLEOTIDE SEQUENCE [LARGE SCALE GENOMIC DNA]</scope>
    <source>
        <strain evidence="3">JCM 9918</strain>
    </source>
</reference>
<evidence type="ECO:0000256" key="1">
    <source>
        <dbReference type="SAM" id="MobiDB-lite"/>
    </source>
</evidence>